<gene>
    <name evidence="5" type="primary">LOC18590554</name>
</gene>
<name>A0AB32WVF1_THECC</name>
<dbReference type="InterPro" id="IPR040225">
    <property type="entry name" value="GIL1-like"/>
</dbReference>
<dbReference type="Pfam" id="PF24994">
    <property type="entry name" value="GIL1_IRKI_C"/>
    <property type="match status" value="1"/>
</dbReference>
<dbReference type="AlphaFoldDB" id="A0AB32WVF1"/>
<dbReference type="GO" id="GO:0009959">
    <property type="term" value="P:negative gravitropism"/>
    <property type="evidence" value="ECO:0007669"/>
    <property type="project" value="InterPro"/>
</dbReference>
<dbReference type="Pfam" id="PF04859">
    <property type="entry name" value="DUF641"/>
    <property type="match status" value="1"/>
</dbReference>
<dbReference type="Gramene" id="Tc09v2_t025770.2">
    <property type="protein sequence ID" value="Tc09v2_p025770.2"/>
    <property type="gene ID" value="Tc09v2_g025770"/>
</dbReference>
<organism evidence="4 5">
    <name type="scientific">Theobroma cacao</name>
    <name type="common">Cacao</name>
    <name type="synonym">Cocoa</name>
    <dbReference type="NCBI Taxonomy" id="3641"/>
    <lineage>
        <taxon>Eukaryota</taxon>
        <taxon>Viridiplantae</taxon>
        <taxon>Streptophyta</taxon>
        <taxon>Embryophyta</taxon>
        <taxon>Tracheophyta</taxon>
        <taxon>Spermatophyta</taxon>
        <taxon>Magnoliopsida</taxon>
        <taxon>eudicotyledons</taxon>
        <taxon>Gunneridae</taxon>
        <taxon>Pentapetalae</taxon>
        <taxon>rosids</taxon>
        <taxon>malvids</taxon>
        <taxon>Malvales</taxon>
        <taxon>Malvaceae</taxon>
        <taxon>Byttnerioideae</taxon>
        <taxon>Theobroma</taxon>
    </lineage>
</organism>
<feature type="domain" description="GIL1/IRKI C-terminal" evidence="3">
    <location>
        <begin position="450"/>
        <end position="501"/>
    </location>
</feature>
<feature type="region of interest" description="Disordered" evidence="1">
    <location>
        <begin position="73"/>
        <end position="99"/>
    </location>
</feature>
<dbReference type="InterPro" id="IPR056813">
    <property type="entry name" value="GIL1_IRKI_C"/>
</dbReference>
<dbReference type="InterPro" id="IPR006943">
    <property type="entry name" value="DUF641_pln"/>
</dbReference>
<dbReference type="GeneID" id="18590554"/>
<proteinExistence type="predicted"/>
<feature type="compositionally biased region" description="Acidic residues" evidence="1">
    <location>
        <begin position="73"/>
        <end position="91"/>
    </location>
</feature>
<evidence type="ECO:0000259" key="2">
    <source>
        <dbReference type="Pfam" id="PF04859"/>
    </source>
</evidence>
<sequence length="506" mass="56192">MLPSSLLCSIRPNFSRNGAAVKAKKKGEMATKVSNFSDLIQRVAASCLLHPLAAGRHDSSDVDAASHAVIEENPDEEEYYEYGNSSEDEEKENGGKDMEKSRRITRVWNTGEKSKEMVALMEEVFESVAEMKKAYVRLQEAHCPWDPERMRAADVAVVGELRRLGVLRERFRRRTRGGGVGKGHVAMLKEVVAPYEAAVEELKREVKVKEVEIENLKEKLNTVTCLSNGGKKGRGLSKRKVSCSQVIAAAPAPELFEATMSQVKEASKSFTSLLLSLMREARWDISAAVRSIEAATATPDTASFTTTITPSVVANHHSKYALESYVSRKIFQGFDHETFYMDGSLSSLLNPDQYRRECFTQYRDMKAMDPVELLGILPTCHFGKFCSKKYLAIVHPKMEESLFGDLEQRSQVLAGNHPRSQFYGEFLGLAKAIWLLHLLAFSLDPSPSQFEASRGAEFHPHYMESVVKISGGRVPAGQIVGFPVSPGFKLGNGSVVKARVYLVART</sequence>
<accession>A0AB32WVF1</accession>
<evidence type="ECO:0000313" key="5">
    <source>
        <dbReference type="RefSeq" id="XP_017983150.1"/>
    </source>
</evidence>
<feature type="domain" description="DUF641" evidence="2">
    <location>
        <begin position="113"/>
        <end position="224"/>
    </location>
</feature>
<dbReference type="GO" id="GO:0009639">
    <property type="term" value="P:response to red or far red light"/>
    <property type="evidence" value="ECO:0007669"/>
    <property type="project" value="InterPro"/>
</dbReference>
<evidence type="ECO:0000259" key="3">
    <source>
        <dbReference type="Pfam" id="PF24994"/>
    </source>
</evidence>
<dbReference type="Proteomes" id="UP000694886">
    <property type="component" value="Chromosome 9"/>
</dbReference>
<reference evidence="4" key="1">
    <citation type="journal article" date="1997" name="Nucleic Acids Res.">
        <title>tRNAscan-SE: a program for improved detection of transfer RNA genes in genomic sequence.</title>
        <authorList>
            <person name="Lowe T.M."/>
            <person name="Eddy S.R."/>
        </authorList>
    </citation>
    <scope>NUCLEOTIDE SEQUENCE [LARGE SCALE GENOMIC DNA]</scope>
    <source>
        <strain evidence="4">r\B97-61/B2</strain>
    </source>
</reference>
<evidence type="ECO:0000313" key="4">
    <source>
        <dbReference type="Proteomes" id="UP000694886"/>
    </source>
</evidence>
<dbReference type="PANTHER" id="PTHR31161">
    <property type="entry name" value="PROTEIN GRAVITROPIC IN THE LIGHT 1"/>
    <property type="match status" value="1"/>
</dbReference>
<protein>
    <submittedName>
        <fullName evidence="5">Uncharacterized protein LOC18590554 isoform X2</fullName>
    </submittedName>
</protein>
<dbReference type="RefSeq" id="XP_017983150.1">
    <property type="nucleotide sequence ID" value="XM_018127661.1"/>
</dbReference>
<evidence type="ECO:0000256" key="1">
    <source>
        <dbReference type="SAM" id="MobiDB-lite"/>
    </source>
</evidence>
<reference evidence="5" key="2">
    <citation type="submission" date="2025-08" db="UniProtKB">
        <authorList>
            <consortium name="RefSeq"/>
        </authorList>
    </citation>
    <scope>IDENTIFICATION</scope>
</reference>